<dbReference type="InterPro" id="IPR050592">
    <property type="entry name" value="GDSL_lipolytic_enzyme"/>
</dbReference>
<evidence type="ECO:0000256" key="2">
    <source>
        <dbReference type="SAM" id="SignalP"/>
    </source>
</evidence>
<proteinExistence type="inferred from homology"/>
<name>A0A4P1QW95_LUPAN</name>
<protein>
    <submittedName>
        <fullName evidence="3">Uncharacterized protein</fullName>
    </submittedName>
</protein>
<dbReference type="InterPro" id="IPR035669">
    <property type="entry name" value="SGNH_plant_lipase-like"/>
</dbReference>
<dbReference type="PANTHER" id="PTHR45642:SF34">
    <property type="entry name" value="GDSL-LIKE LIPASE_ACYLHYDROLASE"/>
    <property type="match status" value="1"/>
</dbReference>
<dbReference type="STRING" id="3871.A0A4P1QW95"/>
<evidence type="ECO:0000313" key="3">
    <source>
        <dbReference type="EMBL" id="OIV96305.1"/>
    </source>
</evidence>
<reference evidence="3 4" key="1">
    <citation type="journal article" date="2017" name="Plant Biotechnol. J.">
        <title>A comprehensive draft genome sequence for lupin (Lupinus angustifolius), an emerging health food: insights into plant-microbe interactions and legume evolution.</title>
        <authorList>
            <person name="Hane J.K."/>
            <person name="Ming Y."/>
            <person name="Kamphuis L.G."/>
            <person name="Nelson M.N."/>
            <person name="Garg G."/>
            <person name="Atkins C.A."/>
            <person name="Bayer P.E."/>
            <person name="Bravo A."/>
            <person name="Bringans S."/>
            <person name="Cannon S."/>
            <person name="Edwards D."/>
            <person name="Foley R."/>
            <person name="Gao L.L."/>
            <person name="Harrison M.J."/>
            <person name="Huang W."/>
            <person name="Hurgobin B."/>
            <person name="Li S."/>
            <person name="Liu C.W."/>
            <person name="McGrath A."/>
            <person name="Morahan G."/>
            <person name="Murray J."/>
            <person name="Weller J."/>
            <person name="Jian J."/>
            <person name="Singh K.B."/>
        </authorList>
    </citation>
    <scope>NUCLEOTIDE SEQUENCE [LARGE SCALE GENOMIC DNA]</scope>
    <source>
        <strain evidence="4">cv. Tanjil</strain>
        <tissue evidence="3">Whole plant</tissue>
    </source>
</reference>
<feature type="signal peptide" evidence="2">
    <location>
        <begin position="1"/>
        <end position="33"/>
    </location>
</feature>
<dbReference type="EMBL" id="CM007375">
    <property type="protein sequence ID" value="OIV96305.1"/>
    <property type="molecule type" value="Genomic_DNA"/>
</dbReference>
<sequence length="367" mass="40710">MGPLMKLSSPLAFCSSMLLYFIVLLLVCCKIKGVVELPPNVSVPAVIVFGDSIMDTGNNNNNMQTWARCNFAPYGKDFPGGIPTGRFSNGKVPSDLIVEELGIKEFLPAYLDPNLQPHDLVTGVCFASGGSGYDPLTSKIATAITLPEQINMFKTYLEKLKDLVGEDRTNFILANSVFLLVQGSNDIYNTYFLSHARQVQYDVPTYTDLMVSSASNFLKEIYELGARRIGVFGAPPIGCVPFVRTVLGGIVRECVENQNEACKLFNNKLSEELDSLSQNLPNSRMVYLDVYNPLLDIIQNYQQYGYKVEDRGCCGTGEVEAAVICNSLAPPCSDVEHYIFWDSFHPSESAYKKLVASLLKKHVYQFF</sequence>
<dbReference type="InterPro" id="IPR008265">
    <property type="entry name" value="Lipase_GDSL_AS"/>
</dbReference>
<keyword evidence="4" id="KW-1185">Reference proteome</keyword>
<dbReference type="FunFam" id="3.40.50.1110:FF:000003">
    <property type="entry name" value="GDSL esterase/lipase APG"/>
    <property type="match status" value="1"/>
</dbReference>
<gene>
    <name evidence="3" type="ORF">TanjilG_09732</name>
</gene>
<dbReference type="PANTHER" id="PTHR45642">
    <property type="entry name" value="GDSL ESTERASE/LIPASE EXL3"/>
    <property type="match status" value="1"/>
</dbReference>
<dbReference type="CDD" id="cd01837">
    <property type="entry name" value="SGNH_plant_lipase_like"/>
    <property type="match status" value="1"/>
</dbReference>
<evidence type="ECO:0000313" key="4">
    <source>
        <dbReference type="Proteomes" id="UP000188354"/>
    </source>
</evidence>
<dbReference type="AlphaFoldDB" id="A0A4P1QW95"/>
<dbReference type="GO" id="GO:0006629">
    <property type="term" value="P:lipid metabolic process"/>
    <property type="evidence" value="ECO:0007669"/>
    <property type="project" value="InterPro"/>
</dbReference>
<dbReference type="GO" id="GO:0005576">
    <property type="term" value="C:extracellular region"/>
    <property type="evidence" value="ECO:0007669"/>
    <property type="project" value="TreeGrafter"/>
</dbReference>
<dbReference type="InterPro" id="IPR036514">
    <property type="entry name" value="SGNH_hydro_sf"/>
</dbReference>
<dbReference type="Gene3D" id="3.40.50.1110">
    <property type="entry name" value="SGNH hydrolase"/>
    <property type="match status" value="1"/>
</dbReference>
<dbReference type="InterPro" id="IPR001087">
    <property type="entry name" value="GDSL"/>
</dbReference>
<dbReference type="Gramene" id="OIV96305">
    <property type="protein sequence ID" value="OIV96305"/>
    <property type="gene ID" value="TanjilG_09732"/>
</dbReference>
<accession>A0A4P1QW95</accession>
<dbReference type="Proteomes" id="UP000188354">
    <property type="component" value="Chromosome LG15"/>
</dbReference>
<keyword evidence="2" id="KW-0732">Signal</keyword>
<dbReference type="Pfam" id="PF00657">
    <property type="entry name" value="Lipase_GDSL"/>
    <property type="match status" value="1"/>
</dbReference>
<dbReference type="SUPFAM" id="SSF52266">
    <property type="entry name" value="SGNH hydrolase"/>
    <property type="match status" value="1"/>
</dbReference>
<comment type="similarity">
    <text evidence="1">Belongs to the 'GDSL' lipolytic enzyme family.</text>
</comment>
<dbReference type="PROSITE" id="PS01098">
    <property type="entry name" value="LIPASE_GDSL_SER"/>
    <property type="match status" value="1"/>
</dbReference>
<evidence type="ECO:0000256" key="1">
    <source>
        <dbReference type="ARBA" id="ARBA00008668"/>
    </source>
</evidence>
<organism evidence="3 4">
    <name type="scientific">Lupinus angustifolius</name>
    <name type="common">Narrow-leaved blue lupine</name>
    <dbReference type="NCBI Taxonomy" id="3871"/>
    <lineage>
        <taxon>Eukaryota</taxon>
        <taxon>Viridiplantae</taxon>
        <taxon>Streptophyta</taxon>
        <taxon>Embryophyta</taxon>
        <taxon>Tracheophyta</taxon>
        <taxon>Spermatophyta</taxon>
        <taxon>Magnoliopsida</taxon>
        <taxon>eudicotyledons</taxon>
        <taxon>Gunneridae</taxon>
        <taxon>Pentapetalae</taxon>
        <taxon>rosids</taxon>
        <taxon>fabids</taxon>
        <taxon>Fabales</taxon>
        <taxon>Fabaceae</taxon>
        <taxon>Papilionoideae</taxon>
        <taxon>50 kb inversion clade</taxon>
        <taxon>genistoids sensu lato</taxon>
        <taxon>core genistoids</taxon>
        <taxon>Genisteae</taxon>
        <taxon>Lupinus</taxon>
    </lineage>
</organism>
<dbReference type="GO" id="GO:0016298">
    <property type="term" value="F:lipase activity"/>
    <property type="evidence" value="ECO:0007669"/>
    <property type="project" value="InterPro"/>
</dbReference>
<feature type="chain" id="PRO_5020023437" evidence="2">
    <location>
        <begin position="34"/>
        <end position="367"/>
    </location>
</feature>